<evidence type="ECO:0000313" key="2">
    <source>
        <dbReference type="Proteomes" id="UP000023152"/>
    </source>
</evidence>
<reference evidence="1 2" key="1">
    <citation type="journal article" date="2013" name="Curr. Biol.">
        <title>The Genome of the Foraminiferan Reticulomyxa filosa.</title>
        <authorList>
            <person name="Glockner G."/>
            <person name="Hulsmann N."/>
            <person name="Schleicher M."/>
            <person name="Noegel A.A."/>
            <person name="Eichinger L."/>
            <person name="Gallinger C."/>
            <person name="Pawlowski J."/>
            <person name="Sierra R."/>
            <person name="Euteneuer U."/>
            <person name="Pillet L."/>
            <person name="Moustafa A."/>
            <person name="Platzer M."/>
            <person name="Groth M."/>
            <person name="Szafranski K."/>
            <person name="Schliwa M."/>
        </authorList>
    </citation>
    <scope>NUCLEOTIDE SEQUENCE [LARGE SCALE GENOMIC DNA]</scope>
</reference>
<gene>
    <name evidence="1" type="ORF">RFI_02858</name>
</gene>
<proteinExistence type="predicted"/>
<sequence length="264" mass="30676">MPLRRAKAIIETAQYLFEKEDIHTSYAQVLQFFNVLPHSSTFSEAEFSTELQNQRLKLEAMGNELIGNIYYINACKKLFHMKNAKTPNDMKNMAKGTICLNKFKISSWSQTLTVCEKFPLDPELQKMRLTVIPQYLLLCQELKILTDKETLEKIDMLVQLSKVIYDESSVERCQCVEDIIDLLKQYPIANSKTRFVHLSTEILYHSSKNKCKLQLSCDADKKTETLDVVLKLINHAQTRLLQQWEKENWPGTVTCAHVQIHKMK</sequence>
<dbReference type="Proteomes" id="UP000023152">
    <property type="component" value="Unassembled WGS sequence"/>
</dbReference>
<evidence type="ECO:0000313" key="1">
    <source>
        <dbReference type="EMBL" id="ETO34236.1"/>
    </source>
</evidence>
<name>X6P7S0_RETFI</name>
<keyword evidence="2" id="KW-1185">Reference proteome</keyword>
<comment type="caution">
    <text evidence="1">The sequence shown here is derived from an EMBL/GenBank/DDBJ whole genome shotgun (WGS) entry which is preliminary data.</text>
</comment>
<accession>X6P7S0</accession>
<dbReference type="EMBL" id="ASPP01002748">
    <property type="protein sequence ID" value="ETO34236.1"/>
    <property type="molecule type" value="Genomic_DNA"/>
</dbReference>
<dbReference type="AlphaFoldDB" id="X6P7S0"/>
<organism evidence="1 2">
    <name type="scientific">Reticulomyxa filosa</name>
    <dbReference type="NCBI Taxonomy" id="46433"/>
    <lineage>
        <taxon>Eukaryota</taxon>
        <taxon>Sar</taxon>
        <taxon>Rhizaria</taxon>
        <taxon>Retaria</taxon>
        <taxon>Foraminifera</taxon>
        <taxon>Monothalamids</taxon>
        <taxon>Reticulomyxidae</taxon>
        <taxon>Reticulomyxa</taxon>
    </lineage>
</organism>
<protein>
    <submittedName>
        <fullName evidence="1">Uncharacterized protein</fullName>
    </submittedName>
</protein>